<sequence>MALNPQLPSPSQASKFWFLAVGTAFVLFALSAFYTDSIRSPLDYATSKASDFCRKNTPANSNIEPRNCRDPYRRPGYLIIPPNRTDYRETQWMPFTETFLNAEAPETAAYPPKGELIFNDTAVPKEFLKGPEIPRSWMKIATEENRRRIEALKHIKNPTVDDFAAMKDEGGLGWLWGRRLVEFGDSVDRREAKYVCHEFGSEMIFPKLHPIEKWPKGVCNIPAFNLTFFAFHNAGGFTYRPDWFWYKEMRIIPFEERWKKLWKPHENPINGPRGRPDLIFFQNGLWDQRGFQVGGQKHHQDDNSTLVARHRKMTWDELHFFSARLRLFLQRLEKEFPDTPMMWRSLTFHQKTGSGDIMLIEMDRYGRALAEQHGHEIFEWARIMTLLGDQYEDGTHPGEGALSWLWGNMVLEYLARAAGAGGQVGGDLRWPYFEGWDACHDEFVRWGGR</sequence>
<keyword evidence="1" id="KW-1133">Transmembrane helix</keyword>
<gene>
    <name evidence="2" type="ORF">FIESC28_10548</name>
</gene>
<reference evidence="2 3" key="1">
    <citation type="submission" date="2018-06" db="EMBL/GenBank/DDBJ databases">
        <title>Fusarium incarnatum-equiseti species complex species 28.</title>
        <authorList>
            <person name="Gardiner D.M."/>
        </authorList>
    </citation>
    <scope>NUCLEOTIDE SEQUENCE [LARGE SCALE GENOMIC DNA]</scope>
    <source>
        <strain evidence="2 3">FIESC_28</strain>
    </source>
</reference>
<dbReference type="OrthoDB" id="2588793at2759"/>
<proteinExistence type="predicted"/>
<organism evidence="2 3">
    <name type="scientific">Fusarium coffeatum</name>
    <dbReference type="NCBI Taxonomy" id="231269"/>
    <lineage>
        <taxon>Eukaryota</taxon>
        <taxon>Fungi</taxon>
        <taxon>Dikarya</taxon>
        <taxon>Ascomycota</taxon>
        <taxon>Pezizomycotina</taxon>
        <taxon>Sordariomycetes</taxon>
        <taxon>Hypocreomycetidae</taxon>
        <taxon>Hypocreales</taxon>
        <taxon>Nectriaceae</taxon>
        <taxon>Fusarium</taxon>
        <taxon>Fusarium incarnatum-equiseti species complex</taxon>
    </lineage>
</organism>
<keyword evidence="1" id="KW-0472">Membrane</keyword>
<evidence type="ECO:0000313" key="2">
    <source>
        <dbReference type="EMBL" id="RBR07649.1"/>
    </source>
</evidence>
<comment type="caution">
    <text evidence="2">The sequence shown here is derived from an EMBL/GenBank/DDBJ whole genome shotgun (WGS) entry which is preliminary data.</text>
</comment>
<evidence type="ECO:0000313" key="3">
    <source>
        <dbReference type="Proteomes" id="UP000253153"/>
    </source>
</evidence>
<keyword evidence="3" id="KW-1185">Reference proteome</keyword>
<dbReference type="EMBL" id="QKXC01000311">
    <property type="protein sequence ID" value="RBR07649.1"/>
    <property type="molecule type" value="Genomic_DNA"/>
</dbReference>
<feature type="transmembrane region" description="Helical" evidence="1">
    <location>
        <begin position="16"/>
        <end position="34"/>
    </location>
</feature>
<accession>A0A366QRV7</accession>
<dbReference type="AlphaFoldDB" id="A0A366QRV7"/>
<protein>
    <submittedName>
        <fullName evidence="2">Uncharacterized protein</fullName>
    </submittedName>
</protein>
<dbReference type="Proteomes" id="UP000253153">
    <property type="component" value="Unassembled WGS sequence"/>
</dbReference>
<name>A0A366QRV7_9HYPO</name>
<dbReference type="RefSeq" id="XP_031011243.1">
    <property type="nucleotide sequence ID" value="XM_031164679.1"/>
</dbReference>
<dbReference type="GeneID" id="41999975"/>
<keyword evidence="1" id="KW-0812">Transmembrane</keyword>
<evidence type="ECO:0000256" key="1">
    <source>
        <dbReference type="SAM" id="Phobius"/>
    </source>
</evidence>